<proteinExistence type="predicted"/>
<comment type="caution">
    <text evidence="4">The sequence shown here is derived from an EMBL/GenBank/DDBJ whole genome shotgun (WGS) entry which is preliminary data.</text>
</comment>
<sequence>MEDTIDRVFVQALATIRVLSNPKFPSASHMIQRPPLQNRIHLYGLYKQATAGDVDQLMPRPTGNREEDEAGRTKWDAWYSQRGLSKTEAKRQYIPYLLDTMDKFASSTPESRELISELRGLWDQVKDLDSSSDSPIGSPTAENTQLADTMTAPAEDAADDEDRSYSNVEAEQDEQDKEQDEQDDEGSESLWRSEVSSTLDDLIANATYLKSLLSTMPTLPSSESPRRNLFVTAPSTPSYSLSQLPSLVGLNNLSSFRRGLAASSAESGNSGNGGGDPSWRSLLFYLASKFAHLSKRIALDMALIASIITLLRWRRNLRRAPDSSRFPTLQVSA</sequence>
<dbReference type="PROSITE" id="PS51228">
    <property type="entry name" value="ACB_2"/>
    <property type="match status" value="1"/>
</dbReference>
<gene>
    <name evidence="4" type="ORF">BZA70DRAFT_291201</name>
</gene>
<organism evidence="4 5">
    <name type="scientific">Myxozyma melibiosi</name>
    <dbReference type="NCBI Taxonomy" id="54550"/>
    <lineage>
        <taxon>Eukaryota</taxon>
        <taxon>Fungi</taxon>
        <taxon>Dikarya</taxon>
        <taxon>Ascomycota</taxon>
        <taxon>Saccharomycotina</taxon>
        <taxon>Lipomycetes</taxon>
        <taxon>Lipomycetales</taxon>
        <taxon>Lipomycetaceae</taxon>
        <taxon>Myxozyma</taxon>
    </lineage>
</organism>
<feature type="domain" description="ACB" evidence="3">
    <location>
        <begin position="5"/>
        <end position="106"/>
    </location>
</feature>
<dbReference type="PANTHER" id="PTHR23310">
    <property type="entry name" value="ACYL-COA-BINDING PROTEIN, ACBP"/>
    <property type="match status" value="1"/>
</dbReference>
<feature type="compositionally biased region" description="Polar residues" evidence="2">
    <location>
        <begin position="131"/>
        <end position="146"/>
    </location>
</feature>
<dbReference type="RefSeq" id="XP_064766650.1">
    <property type="nucleotide sequence ID" value="XM_064914280.1"/>
</dbReference>
<dbReference type="Gene3D" id="1.20.80.10">
    <property type="match status" value="1"/>
</dbReference>
<feature type="region of interest" description="Disordered" evidence="2">
    <location>
        <begin position="127"/>
        <end position="193"/>
    </location>
</feature>
<dbReference type="InterPro" id="IPR035984">
    <property type="entry name" value="Acyl-CoA-binding_sf"/>
</dbReference>
<evidence type="ECO:0000256" key="1">
    <source>
        <dbReference type="ARBA" id="ARBA00023121"/>
    </source>
</evidence>
<dbReference type="PANTHER" id="PTHR23310:SF133">
    <property type="entry name" value="COA BINDING PROTEIN, PUTATIVE (AFU_ORTHOLOGUE AFUA_1G12300)-RELATED"/>
    <property type="match status" value="1"/>
</dbReference>
<dbReference type="EMBL" id="JBBJBU010000011">
    <property type="protein sequence ID" value="KAK7203617.1"/>
    <property type="molecule type" value="Genomic_DNA"/>
</dbReference>
<dbReference type="SUPFAM" id="SSF47027">
    <property type="entry name" value="Acyl-CoA binding protein"/>
    <property type="match status" value="1"/>
</dbReference>
<reference evidence="4 5" key="1">
    <citation type="submission" date="2024-03" db="EMBL/GenBank/DDBJ databases">
        <title>Genome-scale model development and genomic sequencing of the oleaginous clade Lipomyces.</title>
        <authorList>
            <consortium name="Lawrence Berkeley National Laboratory"/>
            <person name="Czajka J.J."/>
            <person name="Han Y."/>
            <person name="Kim J."/>
            <person name="Mondo S.J."/>
            <person name="Hofstad B.A."/>
            <person name="Robles A."/>
            <person name="Haridas S."/>
            <person name="Riley R."/>
            <person name="LaButti K."/>
            <person name="Pangilinan J."/>
            <person name="Andreopoulos W."/>
            <person name="Lipzen A."/>
            <person name="Yan J."/>
            <person name="Wang M."/>
            <person name="Ng V."/>
            <person name="Grigoriev I.V."/>
            <person name="Spatafora J.W."/>
            <person name="Magnuson J.K."/>
            <person name="Baker S.E."/>
            <person name="Pomraning K.R."/>
        </authorList>
    </citation>
    <scope>NUCLEOTIDE SEQUENCE [LARGE SCALE GENOMIC DNA]</scope>
    <source>
        <strain evidence="4 5">Phaff 52-87</strain>
    </source>
</reference>
<evidence type="ECO:0000313" key="4">
    <source>
        <dbReference type="EMBL" id="KAK7203617.1"/>
    </source>
</evidence>
<dbReference type="Pfam" id="PF00887">
    <property type="entry name" value="ACBP"/>
    <property type="match status" value="1"/>
</dbReference>
<keyword evidence="5" id="KW-1185">Reference proteome</keyword>
<evidence type="ECO:0000313" key="5">
    <source>
        <dbReference type="Proteomes" id="UP001498771"/>
    </source>
</evidence>
<evidence type="ECO:0000259" key="3">
    <source>
        <dbReference type="PROSITE" id="PS51228"/>
    </source>
</evidence>
<keyword evidence="1" id="KW-0446">Lipid-binding</keyword>
<dbReference type="InterPro" id="IPR000582">
    <property type="entry name" value="Acyl-CoA-binding_protein"/>
</dbReference>
<feature type="compositionally biased region" description="Acidic residues" evidence="2">
    <location>
        <begin position="170"/>
        <end position="187"/>
    </location>
</feature>
<dbReference type="InterPro" id="IPR014352">
    <property type="entry name" value="FERM/acyl-CoA-bd_prot_sf"/>
</dbReference>
<dbReference type="GeneID" id="90039792"/>
<accession>A0ABR1F193</accession>
<name>A0ABR1F193_9ASCO</name>
<dbReference type="Proteomes" id="UP001498771">
    <property type="component" value="Unassembled WGS sequence"/>
</dbReference>
<protein>
    <submittedName>
        <fullName evidence="4">Acyl CoA binding protein-domain-containing protein</fullName>
    </submittedName>
</protein>
<evidence type="ECO:0000256" key="2">
    <source>
        <dbReference type="SAM" id="MobiDB-lite"/>
    </source>
</evidence>